<dbReference type="AlphaFoldDB" id="C4F8X3"/>
<sequence>MPSFLNGSTPSMDLHHLRTPAPPLAMSWVSGGKRAGSGCAYRTA</sequence>
<comment type="caution">
    <text evidence="1">The sequence shown here is derived from an EMBL/GenBank/DDBJ whole genome shotgun (WGS) entry which is preliminary data.</text>
</comment>
<evidence type="ECO:0000313" key="1">
    <source>
        <dbReference type="EMBL" id="EEP44754.1"/>
    </source>
</evidence>
<organism evidence="1 2">
    <name type="scientific">Collinsella intestinalis DSM 13280</name>
    <dbReference type="NCBI Taxonomy" id="521003"/>
    <lineage>
        <taxon>Bacteria</taxon>
        <taxon>Bacillati</taxon>
        <taxon>Actinomycetota</taxon>
        <taxon>Coriobacteriia</taxon>
        <taxon>Coriobacteriales</taxon>
        <taxon>Coriobacteriaceae</taxon>
        <taxon>Collinsella</taxon>
    </lineage>
</organism>
<reference evidence="1 2" key="1">
    <citation type="submission" date="2009-04" db="EMBL/GenBank/DDBJ databases">
        <authorList>
            <person name="Weinstock G."/>
            <person name="Sodergren E."/>
            <person name="Clifton S."/>
            <person name="Fulton L."/>
            <person name="Fulton B."/>
            <person name="Courtney L."/>
            <person name="Fronick C."/>
            <person name="Harrison M."/>
            <person name="Strong C."/>
            <person name="Farmer C."/>
            <person name="Delahaunty K."/>
            <person name="Markovic C."/>
            <person name="Hall O."/>
            <person name="Minx P."/>
            <person name="Tomlinson C."/>
            <person name="Mitreva M."/>
            <person name="Nelson J."/>
            <person name="Hou S."/>
            <person name="Wollam A."/>
            <person name="Pepin K.H."/>
            <person name="Johnson M."/>
            <person name="Bhonagiri V."/>
            <person name="Nash W.E."/>
            <person name="Warren W."/>
            <person name="Chinwalla A."/>
            <person name="Mardis E.R."/>
            <person name="Wilson R.K."/>
        </authorList>
    </citation>
    <scope>NUCLEOTIDE SEQUENCE [LARGE SCALE GENOMIC DNA]</scope>
    <source>
        <strain evidence="1 2">DSM 13280</strain>
    </source>
</reference>
<gene>
    <name evidence="1" type="ORF">COLINT_02499</name>
</gene>
<dbReference type="HOGENOM" id="CLU_3214858_0_0_11"/>
<dbReference type="EMBL" id="ABXH02000008">
    <property type="protein sequence ID" value="EEP44754.1"/>
    <property type="molecule type" value="Genomic_DNA"/>
</dbReference>
<dbReference type="Proteomes" id="UP000003295">
    <property type="component" value="Unassembled WGS sequence"/>
</dbReference>
<proteinExistence type="predicted"/>
<evidence type="ECO:0000313" key="2">
    <source>
        <dbReference type="Proteomes" id="UP000003295"/>
    </source>
</evidence>
<protein>
    <submittedName>
        <fullName evidence="1">Uncharacterized protein</fullName>
    </submittedName>
</protein>
<name>C4F8X3_9ACTN</name>
<accession>C4F8X3</accession>